<sequence length="305" mass="33904">MKFITYSIADGKKQAGMMINDNVYSIEEISEGKLPHTMRSFIEDAERNLPILEEIVNHNIDQNSSIPVTEVNLHAPLGNPNSVRDFMAFEDHIVNASKTSGIQVHPNWYKIPAFYFTNHTTIHDPNEGIERPPGCEKLDYELEIAIVIGKEGKNISVDEADEYIFGYTIFNDWSARDLQLKEMPIGLGPAKGKDFATSIGPCIVTPKVLEPFRENKGFDLEMTASVNGKVISRGNFKNIYYSFNEMIAQASSGTTLYPGDIIGSGTVGTGCLLEFGEGVHPWLQDGDEVELTIEQIGVLRNTIKK</sequence>
<name>A0A2V3W8Q7_9BACI</name>
<organism evidence="2 3">
    <name type="scientific">Pseudogracilibacillus auburnensis</name>
    <dbReference type="NCBI Taxonomy" id="1494959"/>
    <lineage>
        <taxon>Bacteria</taxon>
        <taxon>Bacillati</taxon>
        <taxon>Bacillota</taxon>
        <taxon>Bacilli</taxon>
        <taxon>Bacillales</taxon>
        <taxon>Bacillaceae</taxon>
        <taxon>Pseudogracilibacillus</taxon>
    </lineage>
</organism>
<dbReference type="Gene3D" id="3.90.850.10">
    <property type="entry name" value="Fumarylacetoacetase-like, C-terminal domain"/>
    <property type="match status" value="1"/>
</dbReference>
<dbReference type="PANTHER" id="PTHR43211">
    <property type="entry name" value="FUMARYLACETOACETATE HYDROLASE"/>
    <property type="match status" value="1"/>
</dbReference>
<feature type="domain" description="Fumarylacetoacetase-like C-terminal" evidence="1">
    <location>
        <begin position="83"/>
        <end position="303"/>
    </location>
</feature>
<evidence type="ECO:0000313" key="3">
    <source>
        <dbReference type="Proteomes" id="UP000247978"/>
    </source>
</evidence>
<dbReference type="SUPFAM" id="SSF56529">
    <property type="entry name" value="FAH"/>
    <property type="match status" value="1"/>
</dbReference>
<dbReference type="OrthoDB" id="9805307at2"/>
<protein>
    <submittedName>
        <fullName evidence="2">Fumarylacetoacetate hydrolase</fullName>
    </submittedName>
</protein>
<dbReference type="EMBL" id="QJJQ01000002">
    <property type="protein sequence ID" value="PXW89371.1"/>
    <property type="molecule type" value="Genomic_DNA"/>
</dbReference>
<proteinExistence type="predicted"/>
<comment type="caution">
    <text evidence="2">The sequence shown here is derived from an EMBL/GenBank/DDBJ whole genome shotgun (WGS) entry which is preliminary data.</text>
</comment>
<evidence type="ECO:0000259" key="1">
    <source>
        <dbReference type="Pfam" id="PF01557"/>
    </source>
</evidence>
<evidence type="ECO:0000313" key="2">
    <source>
        <dbReference type="EMBL" id="PXW89371.1"/>
    </source>
</evidence>
<dbReference type="Pfam" id="PF01557">
    <property type="entry name" value="FAA_hydrolase"/>
    <property type="match status" value="1"/>
</dbReference>
<keyword evidence="2" id="KW-0378">Hydrolase</keyword>
<dbReference type="GO" id="GO:0016787">
    <property type="term" value="F:hydrolase activity"/>
    <property type="evidence" value="ECO:0007669"/>
    <property type="project" value="UniProtKB-KW"/>
</dbReference>
<dbReference type="InterPro" id="IPR011234">
    <property type="entry name" value="Fumarylacetoacetase-like_C"/>
</dbReference>
<gene>
    <name evidence="2" type="ORF">DFR56_102148</name>
</gene>
<accession>A0A2V3W8Q7</accession>
<dbReference type="Proteomes" id="UP000247978">
    <property type="component" value="Unassembled WGS sequence"/>
</dbReference>
<dbReference type="AlphaFoldDB" id="A0A2V3W8Q7"/>
<dbReference type="PANTHER" id="PTHR43211:SF1">
    <property type="entry name" value="BLL6422 PROTEIN"/>
    <property type="match status" value="1"/>
</dbReference>
<reference evidence="2 3" key="1">
    <citation type="submission" date="2018-05" db="EMBL/GenBank/DDBJ databases">
        <title>Genomic Encyclopedia of Type Strains, Phase IV (KMG-IV): sequencing the most valuable type-strain genomes for metagenomic binning, comparative biology and taxonomic classification.</title>
        <authorList>
            <person name="Goeker M."/>
        </authorList>
    </citation>
    <scope>NUCLEOTIDE SEQUENCE [LARGE SCALE GENOMIC DNA]</scope>
    <source>
        <strain evidence="2 3">DSM 28556</strain>
    </source>
</reference>
<dbReference type="RefSeq" id="WP_110394100.1">
    <property type="nucleotide sequence ID" value="NZ_JADIJL010000001.1"/>
</dbReference>
<dbReference type="InterPro" id="IPR036663">
    <property type="entry name" value="Fumarylacetoacetase_C_sf"/>
</dbReference>
<keyword evidence="3" id="KW-1185">Reference proteome</keyword>